<dbReference type="InterPro" id="IPR000515">
    <property type="entry name" value="MetI-like"/>
</dbReference>
<dbReference type="SUPFAM" id="SSF161098">
    <property type="entry name" value="MetI-like"/>
    <property type="match status" value="1"/>
</dbReference>
<evidence type="ECO:0000313" key="11">
    <source>
        <dbReference type="Proteomes" id="UP000321555"/>
    </source>
</evidence>
<gene>
    <name evidence="10" type="ORF">FSZ17_20760</name>
</gene>
<dbReference type="InterPro" id="IPR035906">
    <property type="entry name" value="MetI-like_sf"/>
</dbReference>
<evidence type="ECO:0000313" key="10">
    <source>
        <dbReference type="EMBL" id="QED49496.1"/>
    </source>
</evidence>
<keyword evidence="7 8" id="KW-0472">Membrane</keyword>
<evidence type="ECO:0000256" key="8">
    <source>
        <dbReference type="RuleBase" id="RU363032"/>
    </source>
</evidence>
<dbReference type="KEGG" id="bda:FSZ17_20760"/>
<keyword evidence="11" id="KW-1185">Reference proteome</keyword>
<keyword evidence="4 8" id="KW-0812">Transmembrane</keyword>
<dbReference type="OrthoDB" id="9805999at2"/>
<dbReference type="CDD" id="cd06261">
    <property type="entry name" value="TM_PBP2"/>
    <property type="match status" value="1"/>
</dbReference>
<evidence type="ECO:0000256" key="2">
    <source>
        <dbReference type="ARBA" id="ARBA00022448"/>
    </source>
</evidence>
<dbReference type="STRING" id="1742359.GCA_001439625_01357"/>
<sequence length="225" mass="24902">MTMETGMQELLMGFLKTLPINIIIIILSAALGLLFAVLLTFVRLNRIPVISQLADLYVSFARSVPGLILLFIAYFGIPKVLPLIGLGTYDISPMHAAIISMGFYHSGYISEVFRPAYLAVEKSQHEAADSLGYTPMQKFFRIILPQMVPVALPGYGNALVYLIHDTSLIFAIGIVDIMGTAELSISRSYGINQILIYFIIALMFSAMCFTTDGLVRKLEKRVAIR</sequence>
<evidence type="ECO:0000256" key="1">
    <source>
        <dbReference type="ARBA" id="ARBA00004651"/>
    </source>
</evidence>
<dbReference type="PANTHER" id="PTHR30614">
    <property type="entry name" value="MEMBRANE COMPONENT OF AMINO ACID ABC TRANSPORTER"/>
    <property type="match status" value="1"/>
</dbReference>
<accession>A0A5B8ZDC3</accession>
<feature type="transmembrane region" description="Helical" evidence="8">
    <location>
        <begin position="20"/>
        <end position="44"/>
    </location>
</feature>
<feature type="transmembrane region" description="Helical" evidence="8">
    <location>
        <begin position="194"/>
        <end position="215"/>
    </location>
</feature>
<keyword evidence="2 8" id="KW-0813">Transport</keyword>
<reference evidence="11" key="1">
    <citation type="submission" date="2019-08" db="EMBL/GenBank/DDBJ databases">
        <authorList>
            <person name="Zheng X."/>
        </authorList>
    </citation>
    <scope>NUCLEOTIDE SEQUENCE [LARGE SCALE GENOMIC DNA]</scope>
    <source>
        <strain evidence="11">FJAT-25496</strain>
    </source>
</reference>
<dbReference type="GO" id="GO:0043190">
    <property type="term" value="C:ATP-binding cassette (ABC) transporter complex"/>
    <property type="evidence" value="ECO:0007669"/>
    <property type="project" value="InterPro"/>
</dbReference>
<dbReference type="Pfam" id="PF00528">
    <property type="entry name" value="BPD_transp_1"/>
    <property type="match status" value="1"/>
</dbReference>
<dbReference type="PROSITE" id="PS50928">
    <property type="entry name" value="ABC_TM1"/>
    <property type="match status" value="1"/>
</dbReference>
<keyword evidence="3" id="KW-1003">Cell membrane</keyword>
<feature type="transmembrane region" description="Helical" evidence="8">
    <location>
        <begin position="56"/>
        <end position="77"/>
    </location>
</feature>
<dbReference type="InterPro" id="IPR043429">
    <property type="entry name" value="ArtM/GltK/GlnP/TcyL/YhdX-like"/>
</dbReference>
<keyword evidence="6 8" id="KW-1133">Transmembrane helix</keyword>
<proteinExistence type="inferred from homology"/>
<dbReference type="AlphaFoldDB" id="A0A5B8ZDC3"/>
<dbReference type="Proteomes" id="UP000321555">
    <property type="component" value="Chromosome"/>
</dbReference>
<evidence type="ECO:0000256" key="5">
    <source>
        <dbReference type="ARBA" id="ARBA00022970"/>
    </source>
</evidence>
<evidence type="ECO:0000256" key="6">
    <source>
        <dbReference type="ARBA" id="ARBA00022989"/>
    </source>
</evidence>
<organism evidence="10 11">
    <name type="scientific">Cytobacillus dafuensis</name>
    <name type="common">Bacillus dafuensis</name>
    <dbReference type="NCBI Taxonomy" id="1742359"/>
    <lineage>
        <taxon>Bacteria</taxon>
        <taxon>Bacillati</taxon>
        <taxon>Bacillota</taxon>
        <taxon>Bacilli</taxon>
        <taxon>Bacillales</taxon>
        <taxon>Bacillaceae</taxon>
        <taxon>Cytobacillus</taxon>
    </lineage>
</organism>
<name>A0A5B8ZDC3_CYTDA</name>
<feature type="transmembrane region" description="Helical" evidence="8">
    <location>
        <begin position="150"/>
        <end position="174"/>
    </location>
</feature>
<keyword evidence="5" id="KW-0029">Amino-acid transport</keyword>
<dbReference type="InterPro" id="IPR010065">
    <property type="entry name" value="AA_ABC_transptr_permease_3TM"/>
</dbReference>
<evidence type="ECO:0000256" key="3">
    <source>
        <dbReference type="ARBA" id="ARBA00022475"/>
    </source>
</evidence>
<dbReference type="EMBL" id="CP042593">
    <property type="protein sequence ID" value="QED49496.1"/>
    <property type="molecule type" value="Genomic_DNA"/>
</dbReference>
<evidence type="ECO:0000259" key="9">
    <source>
        <dbReference type="PROSITE" id="PS50928"/>
    </source>
</evidence>
<dbReference type="Gene3D" id="1.10.3720.10">
    <property type="entry name" value="MetI-like"/>
    <property type="match status" value="1"/>
</dbReference>
<evidence type="ECO:0000256" key="7">
    <source>
        <dbReference type="ARBA" id="ARBA00023136"/>
    </source>
</evidence>
<dbReference type="PANTHER" id="PTHR30614:SF0">
    <property type="entry name" value="L-CYSTINE TRANSPORT SYSTEM PERMEASE PROTEIN TCYL"/>
    <property type="match status" value="1"/>
</dbReference>
<protein>
    <submittedName>
        <fullName evidence="10">Amino acid ABC transporter permease</fullName>
    </submittedName>
</protein>
<comment type="subcellular location">
    <subcellularLocation>
        <location evidence="1 8">Cell membrane</location>
        <topology evidence="1 8">Multi-pass membrane protein</topology>
    </subcellularLocation>
</comment>
<dbReference type="GO" id="GO:0022857">
    <property type="term" value="F:transmembrane transporter activity"/>
    <property type="evidence" value="ECO:0007669"/>
    <property type="project" value="InterPro"/>
</dbReference>
<dbReference type="GO" id="GO:0006865">
    <property type="term" value="P:amino acid transport"/>
    <property type="evidence" value="ECO:0007669"/>
    <property type="project" value="UniProtKB-KW"/>
</dbReference>
<feature type="domain" description="ABC transmembrane type-1" evidence="9">
    <location>
        <begin position="14"/>
        <end position="208"/>
    </location>
</feature>
<evidence type="ECO:0000256" key="4">
    <source>
        <dbReference type="ARBA" id="ARBA00022692"/>
    </source>
</evidence>
<comment type="similarity">
    <text evidence="8">Belongs to the binding-protein-dependent transport system permease family.</text>
</comment>
<dbReference type="NCBIfam" id="TIGR01726">
    <property type="entry name" value="HEQRo_perm_3TM"/>
    <property type="match status" value="1"/>
</dbReference>